<dbReference type="Gene3D" id="3.30.565.10">
    <property type="entry name" value="Histidine kinase-like ATPase, C-terminal domain"/>
    <property type="match status" value="1"/>
</dbReference>
<dbReference type="InterPro" id="IPR005467">
    <property type="entry name" value="His_kinase_dom"/>
</dbReference>
<dbReference type="Pfam" id="PF02518">
    <property type="entry name" value="HATPase_c"/>
    <property type="match status" value="1"/>
</dbReference>
<protein>
    <recommendedName>
        <fullName evidence="2">histidine kinase</fullName>
        <ecNumber evidence="2">2.7.13.3</ecNumber>
    </recommendedName>
</protein>
<evidence type="ECO:0000256" key="7">
    <source>
        <dbReference type="SAM" id="Phobius"/>
    </source>
</evidence>
<dbReference type="AlphaFoldDB" id="A0A1M6TEV3"/>
<dbReference type="EC" id="2.7.13.3" evidence="2"/>
<dbReference type="InterPro" id="IPR036890">
    <property type="entry name" value="HATPase_C_sf"/>
</dbReference>
<reference evidence="9 10" key="1">
    <citation type="submission" date="2016-11" db="EMBL/GenBank/DDBJ databases">
        <authorList>
            <person name="Jaros S."/>
            <person name="Januszkiewicz K."/>
            <person name="Wedrychowicz H."/>
        </authorList>
    </citation>
    <scope>NUCLEOTIDE SEQUENCE [LARGE SCALE GENOMIC DNA]</scope>
    <source>
        <strain evidence="9 10">DSM 21758</strain>
    </source>
</reference>
<keyword evidence="7" id="KW-1133">Transmembrane helix</keyword>
<dbReference type="Proteomes" id="UP000184310">
    <property type="component" value="Unassembled WGS sequence"/>
</dbReference>
<dbReference type="InterPro" id="IPR050736">
    <property type="entry name" value="Sensor_HK_Regulatory"/>
</dbReference>
<dbReference type="STRING" id="1121302.SAMN02745163_04012"/>
<dbReference type="PRINTS" id="PR00344">
    <property type="entry name" value="BCTRLSENSOR"/>
</dbReference>
<dbReference type="Pfam" id="PF00512">
    <property type="entry name" value="HisKA"/>
    <property type="match status" value="1"/>
</dbReference>
<feature type="transmembrane region" description="Helical" evidence="7">
    <location>
        <begin position="112"/>
        <end position="134"/>
    </location>
</feature>
<dbReference type="SMART" id="SM00387">
    <property type="entry name" value="HATPase_c"/>
    <property type="match status" value="1"/>
</dbReference>
<dbReference type="InterPro" id="IPR036097">
    <property type="entry name" value="HisK_dim/P_sf"/>
</dbReference>
<dbReference type="EMBL" id="FQZB01000020">
    <property type="protein sequence ID" value="SHK55419.1"/>
    <property type="molecule type" value="Genomic_DNA"/>
</dbReference>
<dbReference type="SUPFAM" id="SSF55874">
    <property type="entry name" value="ATPase domain of HSP90 chaperone/DNA topoisomerase II/histidine kinase"/>
    <property type="match status" value="1"/>
</dbReference>
<dbReference type="InterPro" id="IPR004358">
    <property type="entry name" value="Sig_transdc_His_kin-like_C"/>
</dbReference>
<evidence type="ECO:0000259" key="8">
    <source>
        <dbReference type="PROSITE" id="PS50109"/>
    </source>
</evidence>
<dbReference type="SUPFAM" id="SSF47384">
    <property type="entry name" value="Homodimeric domain of signal transducing histidine kinase"/>
    <property type="match status" value="1"/>
</dbReference>
<gene>
    <name evidence="9" type="ORF">SAMN02745163_04012</name>
</gene>
<keyword evidence="5" id="KW-0418">Kinase</keyword>
<evidence type="ECO:0000256" key="1">
    <source>
        <dbReference type="ARBA" id="ARBA00000085"/>
    </source>
</evidence>
<evidence type="ECO:0000256" key="6">
    <source>
        <dbReference type="ARBA" id="ARBA00023012"/>
    </source>
</evidence>
<keyword evidence="4" id="KW-0808">Transferase</keyword>
<keyword evidence="7" id="KW-0472">Membrane</keyword>
<evidence type="ECO:0000313" key="9">
    <source>
        <dbReference type="EMBL" id="SHK55419.1"/>
    </source>
</evidence>
<evidence type="ECO:0000256" key="5">
    <source>
        <dbReference type="ARBA" id="ARBA00022777"/>
    </source>
</evidence>
<dbReference type="PANTHER" id="PTHR43711">
    <property type="entry name" value="TWO-COMPONENT HISTIDINE KINASE"/>
    <property type="match status" value="1"/>
</dbReference>
<comment type="catalytic activity">
    <reaction evidence="1">
        <text>ATP + protein L-histidine = ADP + protein N-phospho-L-histidine.</text>
        <dbReference type="EC" id="2.7.13.3"/>
    </reaction>
</comment>
<keyword evidence="7" id="KW-0812">Transmembrane</keyword>
<dbReference type="GO" id="GO:0000155">
    <property type="term" value="F:phosphorelay sensor kinase activity"/>
    <property type="evidence" value="ECO:0007669"/>
    <property type="project" value="InterPro"/>
</dbReference>
<keyword evidence="10" id="KW-1185">Reference proteome</keyword>
<feature type="transmembrane region" description="Helical" evidence="7">
    <location>
        <begin position="9"/>
        <end position="28"/>
    </location>
</feature>
<dbReference type="PROSITE" id="PS50109">
    <property type="entry name" value="HIS_KIN"/>
    <property type="match status" value="1"/>
</dbReference>
<accession>A0A1M6TEV3</accession>
<name>A0A1M6TEV3_9CLOT</name>
<evidence type="ECO:0000313" key="10">
    <source>
        <dbReference type="Proteomes" id="UP000184310"/>
    </source>
</evidence>
<dbReference type="InterPro" id="IPR003661">
    <property type="entry name" value="HisK_dim/P_dom"/>
</dbReference>
<keyword evidence="6" id="KW-0902">Two-component regulatory system</keyword>
<evidence type="ECO:0000256" key="2">
    <source>
        <dbReference type="ARBA" id="ARBA00012438"/>
    </source>
</evidence>
<keyword evidence="3" id="KW-0597">Phosphoprotein</keyword>
<dbReference type="OrthoDB" id="9773956at2"/>
<dbReference type="SMART" id="SM00388">
    <property type="entry name" value="HisKA"/>
    <property type="match status" value="1"/>
</dbReference>
<evidence type="ECO:0000256" key="3">
    <source>
        <dbReference type="ARBA" id="ARBA00022553"/>
    </source>
</evidence>
<dbReference type="Gene3D" id="1.10.287.130">
    <property type="match status" value="1"/>
</dbReference>
<proteinExistence type="predicted"/>
<dbReference type="CDD" id="cd00082">
    <property type="entry name" value="HisKA"/>
    <property type="match status" value="1"/>
</dbReference>
<dbReference type="CDD" id="cd00075">
    <property type="entry name" value="HATPase"/>
    <property type="match status" value="1"/>
</dbReference>
<sequence length="409" mass="47057">MRCFNNRGFWIGLLIGFLIMFLGIAINIKLTDNNVRTLEKSYLDIQANLVGIIGEKDKKYAEEVAILLKENDLNHKELGYEIIDKYGYNASLDKEFLEPINTVYKNLINNNIIFLISFSFCLILLMSIMLNYIYKKMNLLAVSMQESLEDSLISKKYKYLEGDYGKLVFAFDDIRKRLQQSILNLSKEKTFLKNTLSDISHQLKTPLAALKMYNEILIDENLSNEEKSFFLQNSKTQINRMEWLIKNLLKLAKLDTGTIAFNIRNENLKETIEDSLDTLYSKAREKSIVFDLNLCSSYINHDKEWLSEAFINIIKNGLEHTNENGKIEISLIDNAMYSKVSIRDNGVGIDAEELPKIFNRFYKSKNNKNKESVGIGLSLSKSIIEANGGMIEARSEINKGTEFIVTFIK</sequence>
<dbReference type="RefSeq" id="WP_072992421.1">
    <property type="nucleotide sequence ID" value="NZ_FQZB01000020.1"/>
</dbReference>
<evidence type="ECO:0000256" key="4">
    <source>
        <dbReference type="ARBA" id="ARBA00022679"/>
    </source>
</evidence>
<feature type="domain" description="Histidine kinase" evidence="8">
    <location>
        <begin position="198"/>
        <end position="409"/>
    </location>
</feature>
<organism evidence="9 10">
    <name type="scientific">Clostridium cavendishii DSM 21758</name>
    <dbReference type="NCBI Taxonomy" id="1121302"/>
    <lineage>
        <taxon>Bacteria</taxon>
        <taxon>Bacillati</taxon>
        <taxon>Bacillota</taxon>
        <taxon>Clostridia</taxon>
        <taxon>Eubacteriales</taxon>
        <taxon>Clostridiaceae</taxon>
        <taxon>Clostridium</taxon>
    </lineage>
</organism>
<dbReference type="PANTHER" id="PTHR43711:SF26">
    <property type="entry name" value="SENSOR HISTIDINE KINASE RCSC"/>
    <property type="match status" value="1"/>
</dbReference>
<dbReference type="InterPro" id="IPR003594">
    <property type="entry name" value="HATPase_dom"/>
</dbReference>